<dbReference type="CDD" id="cd06223">
    <property type="entry name" value="PRTases_typeI"/>
    <property type="match status" value="1"/>
</dbReference>
<dbReference type="EMBL" id="SDOX01000128">
    <property type="protein sequence ID" value="TFJ81310.1"/>
    <property type="molecule type" value="Genomic_DNA"/>
</dbReference>
<comment type="catalytic activity">
    <reaction evidence="1">
        <text>AMP + diphosphate = 5-phospho-alpha-D-ribose 1-diphosphate + adenine</text>
        <dbReference type="Rhea" id="RHEA:16609"/>
        <dbReference type="ChEBI" id="CHEBI:16708"/>
        <dbReference type="ChEBI" id="CHEBI:33019"/>
        <dbReference type="ChEBI" id="CHEBI:58017"/>
        <dbReference type="ChEBI" id="CHEBI:456215"/>
        <dbReference type="EC" id="2.4.2.7"/>
    </reaction>
</comment>
<feature type="region of interest" description="Disordered" evidence="12">
    <location>
        <begin position="199"/>
        <end position="222"/>
    </location>
</feature>
<keyword evidence="8" id="KW-0963">Cytoplasm</keyword>
<evidence type="ECO:0000256" key="8">
    <source>
        <dbReference type="ARBA" id="ARBA00022490"/>
    </source>
</evidence>
<keyword evidence="10" id="KW-0808">Transferase</keyword>
<dbReference type="Pfam" id="PF00156">
    <property type="entry name" value="Pribosyltran"/>
    <property type="match status" value="1"/>
</dbReference>
<evidence type="ECO:0000256" key="3">
    <source>
        <dbReference type="ARBA" id="ARBA00004496"/>
    </source>
</evidence>
<dbReference type="SUPFAM" id="SSF53271">
    <property type="entry name" value="PRTase-like"/>
    <property type="match status" value="1"/>
</dbReference>
<evidence type="ECO:0000256" key="5">
    <source>
        <dbReference type="ARBA" id="ARBA00008391"/>
    </source>
</evidence>
<dbReference type="InterPro" id="IPR029057">
    <property type="entry name" value="PRTase-like"/>
</dbReference>
<dbReference type="Proteomes" id="UP000355283">
    <property type="component" value="Unassembled WGS sequence"/>
</dbReference>
<comment type="subunit">
    <text evidence="6">Homodimer.</text>
</comment>
<evidence type="ECO:0000256" key="2">
    <source>
        <dbReference type="ARBA" id="ARBA00003968"/>
    </source>
</evidence>
<comment type="pathway">
    <text evidence="4">Purine metabolism; AMP biosynthesis via salvage pathway; AMP from adenine: step 1/1.</text>
</comment>
<organism evidence="14 15">
    <name type="scientific">Nannochloropsis salina CCMP1776</name>
    <dbReference type="NCBI Taxonomy" id="1027361"/>
    <lineage>
        <taxon>Eukaryota</taxon>
        <taxon>Sar</taxon>
        <taxon>Stramenopiles</taxon>
        <taxon>Ochrophyta</taxon>
        <taxon>Eustigmatophyceae</taxon>
        <taxon>Eustigmatales</taxon>
        <taxon>Monodopsidaceae</taxon>
        <taxon>Microchloropsis</taxon>
        <taxon>Microchloropsis salina</taxon>
    </lineage>
</organism>
<dbReference type="PANTHER" id="PTHR11776:SF7">
    <property type="entry name" value="PHOSPHORIBOSYLTRANSFERASE DOMAIN-CONTAINING PROTEIN"/>
    <property type="match status" value="1"/>
</dbReference>
<reference evidence="14 15" key="1">
    <citation type="submission" date="2019-01" db="EMBL/GenBank/DDBJ databases">
        <title>Nuclear Genome Assembly of the Microalgal Biofuel strain Nannochloropsis salina CCMP1776.</title>
        <authorList>
            <person name="Hovde B."/>
        </authorList>
    </citation>
    <scope>NUCLEOTIDE SEQUENCE [LARGE SCALE GENOMIC DNA]</scope>
    <source>
        <strain evidence="14 15">CCMP1776</strain>
    </source>
</reference>
<accession>A0A4D9CQB5</accession>
<keyword evidence="15" id="KW-1185">Reference proteome</keyword>
<feature type="domain" description="Phosphoribosyltransferase" evidence="13">
    <location>
        <begin position="45"/>
        <end position="176"/>
    </location>
</feature>
<comment type="subcellular location">
    <subcellularLocation>
        <location evidence="3">Cytoplasm</location>
    </subcellularLocation>
</comment>
<dbReference type="GO" id="GO:0005737">
    <property type="term" value="C:cytoplasm"/>
    <property type="evidence" value="ECO:0007669"/>
    <property type="project" value="UniProtKB-SubCell"/>
</dbReference>
<proteinExistence type="inferred from homology"/>
<comment type="function">
    <text evidence="2">Catalyzes a salvage reaction resulting in the formation of AMP, that is energically less costly than de novo synthesis.</text>
</comment>
<sequence length="222" mass="23754">MAGVNPATSQDYEEDKRKIAAVIPYYAFKGIDRFYDISGLLLSPALLRRTIEILVERYKGMAIDKIGGFDARGFLLGTPLALELDIPFFMLRKQSKLPNSVTGDSYTKEYEGDDGKGGDALCISRTAINPGDKVLLVDDLIATGGTLLAGLDLVHARQGVVVEAACMIELGFLEGGKKVRERNPNVTVWSLLSEDHLQTRGLPPGTGGTSTAGSACASDGKC</sequence>
<comment type="caution">
    <text evidence="14">The sequence shown here is derived from an EMBL/GenBank/DDBJ whole genome shotgun (WGS) entry which is preliminary data.</text>
</comment>
<evidence type="ECO:0000256" key="11">
    <source>
        <dbReference type="ARBA" id="ARBA00022726"/>
    </source>
</evidence>
<dbReference type="OrthoDB" id="363185at2759"/>
<dbReference type="InterPro" id="IPR000836">
    <property type="entry name" value="PRTase_dom"/>
</dbReference>
<evidence type="ECO:0000256" key="4">
    <source>
        <dbReference type="ARBA" id="ARBA00004659"/>
    </source>
</evidence>
<dbReference type="InterPro" id="IPR050120">
    <property type="entry name" value="Adenine_PRTase"/>
</dbReference>
<feature type="compositionally biased region" description="Low complexity" evidence="12">
    <location>
        <begin position="211"/>
        <end position="222"/>
    </location>
</feature>
<evidence type="ECO:0000256" key="12">
    <source>
        <dbReference type="SAM" id="MobiDB-lite"/>
    </source>
</evidence>
<keyword evidence="9" id="KW-0328">Glycosyltransferase</keyword>
<evidence type="ECO:0000259" key="13">
    <source>
        <dbReference type="Pfam" id="PF00156"/>
    </source>
</evidence>
<evidence type="ECO:0000256" key="7">
    <source>
        <dbReference type="ARBA" id="ARBA00011893"/>
    </source>
</evidence>
<evidence type="ECO:0000256" key="10">
    <source>
        <dbReference type="ARBA" id="ARBA00022679"/>
    </source>
</evidence>
<dbReference type="EC" id="2.4.2.7" evidence="7"/>
<comment type="similarity">
    <text evidence="5">Belongs to the purine/pyrimidine phosphoribosyltransferase family.</text>
</comment>
<evidence type="ECO:0000256" key="1">
    <source>
        <dbReference type="ARBA" id="ARBA00000868"/>
    </source>
</evidence>
<dbReference type="GO" id="GO:0003999">
    <property type="term" value="F:adenine phosphoribosyltransferase activity"/>
    <property type="evidence" value="ECO:0007669"/>
    <property type="project" value="UniProtKB-EC"/>
</dbReference>
<dbReference type="FunFam" id="3.40.50.2020:FF:000004">
    <property type="entry name" value="Adenine phosphoribosyltransferase"/>
    <property type="match status" value="1"/>
</dbReference>
<dbReference type="AlphaFoldDB" id="A0A4D9CQB5"/>
<evidence type="ECO:0000313" key="14">
    <source>
        <dbReference type="EMBL" id="TFJ81310.1"/>
    </source>
</evidence>
<dbReference type="PANTHER" id="PTHR11776">
    <property type="entry name" value="ADENINE PHOSPHORIBOSYLTRANSFERASE"/>
    <property type="match status" value="1"/>
</dbReference>
<evidence type="ECO:0000256" key="9">
    <source>
        <dbReference type="ARBA" id="ARBA00022676"/>
    </source>
</evidence>
<dbReference type="NCBIfam" id="NF002636">
    <property type="entry name" value="PRK02304.1-5"/>
    <property type="match status" value="1"/>
</dbReference>
<dbReference type="GO" id="GO:0006166">
    <property type="term" value="P:purine ribonucleoside salvage"/>
    <property type="evidence" value="ECO:0007669"/>
    <property type="project" value="UniProtKB-KW"/>
</dbReference>
<evidence type="ECO:0000256" key="6">
    <source>
        <dbReference type="ARBA" id="ARBA00011738"/>
    </source>
</evidence>
<keyword evidence="11" id="KW-0660">Purine salvage</keyword>
<name>A0A4D9CQB5_9STRA</name>
<protein>
    <recommendedName>
        <fullName evidence="7">adenine phosphoribosyltransferase</fullName>
        <ecNumber evidence="7">2.4.2.7</ecNumber>
    </recommendedName>
</protein>
<dbReference type="Gene3D" id="3.40.50.2020">
    <property type="match status" value="1"/>
</dbReference>
<gene>
    <name evidence="14" type="ORF">NSK_007271</name>
</gene>
<evidence type="ECO:0000313" key="15">
    <source>
        <dbReference type="Proteomes" id="UP000355283"/>
    </source>
</evidence>